<comment type="function">
    <text evidence="16 17">Catalyzes the last two sequential reactions in the de novo biosynthetic pathway for UDP-N-acetylglucosamine (UDP-GlcNAc). The C-terminal domain catalyzes the transfer of acetyl group from acetyl coenzyme A to glucosamine-1-phosphate (GlcN-1-P) to produce N-acetylglucosamine-1-phosphate (GlcNAc-1-P), which is converted into UDP-GlcNAc by the transfer of uridine 5-monophosphate (from uridine 5-triphosphate), a reaction catalyzed by the N-terminal domain.</text>
</comment>
<dbReference type="RefSeq" id="WP_115578328.1">
    <property type="nucleotide sequence ID" value="NZ_NXLX01000001.1"/>
</dbReference>
<evidence type="ECO:0000256" key="3">
    <source>
        <dbReference type="ARBA" id="ARBA00022490"/>
    </source>
</evidence>
<feature type="binding site" evidence="17">
    <location>
        <position position="142"/>
    </location>
    <ligand>
        <name>UDP-N-acetyl-alpha-D-glucosamine</name>
        <dbReference type="ChEBI" id="CHEBI:57705"/>
    </ligand>
</feature>
<sequence>MKNSVVIMAAGKGTRMYSQLPKVLHKVCGKPLLFYIIQEALKISDDIHLVLAHQADLIQEKIQENFPKKITFHFQDLSKFPGTGGALMDSGLQKPFKTKYEKILILNGDMPLILASDMQKLLQAQGDIALSVIKLANPSGYGRVLIDQDRVMAIKEDRDCTEEQKRINLVNAGVYVVDRKILEGFLPKLTNNNVQSEYYLTDIISFGIKNHLKVTPLISESDNFLGVNSKLDLSYVEEKMLDRIRKDLMLRGVILHLPHTIYIESEVEFEGECEIEQGVRITGNSKIKSSLIKSHSVIESSEIISSDVGPLAHIRPNSVISNTHIGNFVEVKASKLDGVKAGHLSYLGDCEVQEGSNIGAGVITCNYDGVKKSKTFIGKNVFIGSDTQLVAPLCIPSNVLIGAGSTVTKECDEGDLVLSRTQQKNIKKGFFKFFSK</sequence>
<feature type="binding site" evidence="17">
    <location>
        <position position="403"/>
    </location>
    <ligand>
        <name>acetyl-CoA</name>
        <dbReference type="ChEBI" id="CHEBI:57288"/>
    </ligand>
</feature>
<feature type="binding site" evidence="17">
    <location>
        <position position="22"/>
    </location>
    <ligand>
        <name>UDP-N-acetyl-alpha-D-glucosamine</name>
        <dbReference type="ChEBI" id="CHEBI:57705"/>
    </ligand>
</feature>
<comment type="cofactor">
    <cofactor evidence="17">
        <name>Mg(2+)</name>
        <dbReference type="ChEBI" id="CHEBI:18420"/>
    </cofactor>
    <text evidence="17">Binds 1 Mg(2+) ion per subunit.</text>
</comment>
<dbReference type="Proteomes" id="UP000256695">
    <property type="component" value="Unassembled WGS sequence"/>
</dbReference>
<evidence type="ECO:0000313" key="20">
    <source>
        <dbReference type="Proteomes" id="UP000256695"/>
    </source>
</evidence>
<dbReference type="InterPro" id="IPR029044">
    <property type="entry name" value="Nucleotide-diphossugar_trans"/>
</dbReference>
<dbReference type="GO" id="GO:0000902">
    <property type="term" value="P:cell morphogenesis"/>
    <property type="evidence" value="ECO:0007669"/>
    <property type="project" value="UniProtKB-UniRule"/>
</dbReference>
<comment type="catalytic activity">
    <reaction evidence="15 17">
        <text>N-acetyl-alpha-D-glucosamine 1-phosphate + UTP + H(+) = UDP-N-acetyl-alpha-D-glucosamine + diphosphate</text>
        <dbReference type="Rhea" id="RHEA:13509"/>
        <dbReference type="ChEBI" id="CHEBI:15378"/>
        <dbReference type="ChEBI" id="CHEBI:33019"/>
        <dbReference type="ChEBI" id="CHEBI:46398"/>
        <dbReference type="ChEBI" id="CHEBI:57705"/>
        <dbReference type="ChEBI" id="CHEBI:57776"/>
        <dbReference type="EC" id="2.7.7.23"/>
    </reaction>
</comment>
<dbReference type="UniPathway" id="UPA00113">
    <property type="reaction ID" value="UER00532"/>
</dbReference>
<evidence type="ECO:0000256" key="5">
    <source>
        <dbReference type="ARBA" id="ARBA00022695"/>
    </source>
</evidence>
<feature type="binding site" evidence="17">
    <location>
        <position position="385"/>
    </location>
    <ligand>
        <name>acetyl-CoA</name>
        <dbReference type="ChEBI" id="CHEBI:57288"/>
    </ligand>
</feature>
<dbReference type="UniPathway" id="UPA00973"/>
<keyword evidence="9 17" id="KW-0133">Cell shape</keyword>
<keyword evidence="8 17" id="KW-0460">Magnesium</keyword>
<dbReference type="EC" id="2.3.1.157" evidence="17"/>
<evidence type="ECO:0000256" key="7">
    <source>
        <dbReference type="ARBA" id="ARBA00022737"/>
    </source>
</evidence>
<comment type="subunit">
    <text evidence="17">Homotrimer.</text>
</comment>
<evidence type="ECO:0000256" key="12">
    <source>
        <dbReference type="ARBA" id="ARBA00023315"/>
    </source>
</evidence>
<feature type="binding site" evidence="17">
    <location>
        <position position="346"/>
    </location>
    <ligand>
        <name>UDP-N-acetyl-alpha-D-glucosamine</name>
        <dbReference type="ChEBI" id="CHEBI:57705"/>
    </ligand>
</feature>
<feature type="active site" description="Proton acceptor" evidence="17">
    <location>
        <position position="343"/>
    </location>
</feature>
<evidence type="ECO:0000313" key="19">
    <source>
        <dbReference type="EMBL" id="RDU74619.1"/>
    </source>
</evidence>
<keyword evidence="20" id="KW-1185">Reference proteome</keyword>
<protein>
    <recommendedName>
        <fullName evidence="17">Bifunctional protein GlmU</fullName>
    </recommendedName>
    <domain>
        <recommendedName>
            <fullName evidence="17">UDP-N-acetylglucosamine pyrophosphorylase</fullName>
            <ecNumber evidence="17">2.7.7.23</ecNumber>
        </recommendedName>
        <alternativeName>
            <fullName evidence="17">N-acetylglucosamine-1-phosphate uridyltransferase</fullName>
        </alternativeName>
    </domain>
    <domain>
        <recommendedName>
            <fullName evidence="17">Glucosamine-1-phosphate N-acetyltransferase</fullName>
            <ecNumber evidence="17">2.3.1.157</ecNumber>
        </recommendedName>
    </domain>
</protein>
<keyword evidence="5 17" id="KW-0548">Nucleotidyltransferase</keyword>
<dbReference type="AlphaFoldDB" id="A0A3D8JAV6"/>
<keyword evidence="6 17" id="KW-0479">Metal-binding</keyword>
<dbReference type="NCBIfam" id="NF010939">
    <property type="entry name" value="PRK14359.1"/>
    <property type="match status" value="1"/>
</dbReference>
<keyword evidence="12 17" id="KW-0012">Acyltransferase</keyword>
<dbReference type="GO" id="GO:0009252">
    <property type="term" value="P:peptidoglycan biosynthetic process"/>
    <property type="evidence" value="ECO:0007669"/>
    <property type="project" value="UniProtKB-UniRule"/>
</dbReference>
<evidence type="ECO:0000256" key="2">
    <source>
        <dbReference type="ARBA" id="ARBA00007947"/>
    </source>
</evidence>
<dbReference type="InterPro" id="IPR011004">
    <property type="entry name" value="Trimer_LpxA-like_sf"/>
</dbReference>
<dbReference type="EMBL" id="NXLX01000001">
    <property type="protein sequence ID" value="RDU74619.1"/>
    <property type="molecule type" value="Genomic_DNA"/>
</dbReference>
<feature type="binding site" evidence="17">
    <location>
        <position position="357"/>
    </location>
    <ligand>
        <name>UDP-N-acetyl-alpha-D-glucosamine</name>
        <dbReference type="ChEBI" id="CHEBI:57705"/>
    </ligand>
</feature>
<comment type="similarity">
    <text evidence="1 17">In the C-terminal section; belongs to the transferase hexapeptide repeat family.</text>
</comment>
<dbReference type="HAMAP" id="MF_01631">
    <property type="entry name" value="GlmU"/>
    <property type="match status" value="1"/>
</dbReference>
<evidence type="ECO:0000256" key="1">
    <source>
        <dbReference type="ARBA" id="ARBA00007707"/>
    </source>
</evidence>
<evidence type="ECO:0000256" key="17">
    <source>
        <dbReference type="HAMAP-Rule" id="MF_01631"/>
    </source>
</evidence>
<dbReference type="EC" id="2.7.7.23" evidence="17"/>
<dbReference type="GO" id="GO:0016020">
    <property type="term" value="C:membrane"/>
    <property type="evidence" value="ECO:0007669"/>
    <property type="project" value="GOC"/>
</dbReference>
<keyword evidence="10 17" id="KW-0573">Peptidoglycan synthesis</keyword>
<accession>A0A3D8JAV6</accession>
<feature type="binding site" evidence="17">
    <location>
        <begin position="82"/>
        <end position="83"/>
    </location>
    <ligand>
        <name>UDP-N-acetyl-alpha-D-glucosamine</name>
        <dbReference type="ChEBI" id="CHEBI:57705"/>
    </ligand>
</feature>
<dbReference type="OrthoDB" id="9775031at2"/>
<evidence type="ECO:0000256" key="15">
    <source>
        <dbReference type="ARBA" id="ARBA00048493"/>
    </source>
</evidence>
<evidence type="ECO:0000256" key="16">
    <source>
        <dbReference type="ARBA" id="ARBA00049628"/>
    </source>
</evidence>
<feature type="binding site" evidence="17">
    <location>
        <position position="315"/>
    </location>
    <ligand>
        <name>UDP-N-acetyl-alpha-D-glucosamine</name>
        <dbReference type="ChEBI" id="CHEBI:57705"/>
    </ligand>
</feature>
<dbReference type="PANTHER" id="PTHR43584:SF3">
    <property type="entry name" value="BIFUNCTIONAL PROTEIN GLMU"/>
    <property type="match status" value="1"/>
</dbReference>
<keyword evidence="11 17" id="KW-0511">Multifunctional enzyme</keyword>
<dbReference type="GO" id="GO:0006048">
    <property type="term" value="P:UDP-N-acetylglucosamine biosynthetic process"/>
    <property type="evidence" value="ECO:0007669"/>
    <property type="project" value="UniProtKB-UniPathway"/>
</dbReference>
<comment type="caution">
    <text evidence="17">Lacks conserved residue(s) required for the propagation of feature annotation.</text>
</comment>
<comment type="catalytic activity">
    <reaction evidence="14 17">
        <text>alpha-D-glucosamine 1-phosphate + acetyl-CoA = N-acetyl-alpha-D-glucosamine 1-phosphate + CoA + H(+)</text>
        <dbReference type="Rhea" id="RHEA:13725"/>
        <dbReference type="ChEBI" id="CHEBI:15378"/>
        <dbReference type="ChEBI" id="CHEBI:57287"/>
        <dbReference type="ChEBI" id="CHEBI:57288"/>
        <dbReference type="ChEBI" id="CHEBI:57776"/>
        <dbReference type="ChEBI" id="CHEBI:58516"/>
        <dbReference type="EC" id="2.3.1.157"/>
    </reaction>
</comment>
<organism evidence="19 20">
    <name type="scientific">Helicobacter anseris</name>
    <dbReference type="NCBI Taxonomy" id="375926"/>
    <lineage>
        <taxon>Bacteria</taxon>
        <taxon>Pseudomonadati</taxon>
        <taxon>Campylobacterota</taxon>
        <taxon>Epsilonproteobacteria</taxon>
        <taxon>Campylobacterales</taxon>
        <taxon>Helicobacteraceae</taxon>
        <taxon>Helicobacter</taxon>
    </lineage>
</organism>
<evidence type="ECO:0000256" key="4">
    <source>
        <dbReference type="ARBA" id="ARBA00022679"/>
    </source>
</evidence>
<dbReference type="SUPFAM" id="SSF51161">
    <property type="entry name" value="Trimeric LpxA-like enzymes"/>
    <property type="match status" value="1"/>
</dbReference>
<feature type="binding site" evidence="17">
    <location>
        <position position="228"/>
    </location>
    <ligand>
        <name>Mg(2+)</name>
        <dbReference type="ChEBI" id="CHEBI:18420"/>
    </ligand>
</feature>
<dbReference type="GO" id="GO:0000287">
    <property type="term" value="F:magnesium ion binding"/>
    <property type="evidence" value="ECO:0007669"/>
    <property type="project" value="UniProtKB-UniRule"/>
</dbReference>
<feature type="region of interest" description="Linker" evidence="17">
    <location>
        <begin position="231"/>
        <end position="251"/>
    </location>
</feature>
<name>A0A3D8JAV6_9HELI</name>
<comment type="pathway">
    <text evidence="17">Nucleotide-sugar biosynthesis; UDP-N-acetyl-alpha-D-glucosamine biosynthesis; UDP-N-acetyl-alpha-D-glucosamine from N-acetyl-alpha-D-glucosamine 1-phosphate: step 1/1.</text>
</comment>
<dbReference type="Gene3D" id="2.160.10.10">
    <property type="entry name" value="Hexapeptide repeat proteins"/>
    <property type="match status" value="1"/>
</dbReference>
<feature type="binding site" evidence="17">
    <location>
        <position position="171"/>
    </location>
    <ligand>
        <name>UDP-N-acetyl-alpha-D-glucosamine</name>
        <dbReference type="ChEBI" id="CHEBI:57705"/>
    </ligand>
</feature>
<dbReference type="GO" id="GO:0071555">
    <property type="term" value="P:cell wall organization"/>
    <property type="evidence" value="ECO:0007669"/>
    <property type="project" value="UniProtKB-KW"/>
</dbReference>
<evidence type="ECO:0000256" key="14">
    <source>
        <dbReference type="ARBA" id="ARBA00048247"/>
    </source>
</evidence>
<evidence type="ECO:0000256" key="6">
    <source>
        <dbReference type="ARBA" id="ARBA00022723"/>
    </source>
</evidence>
<gene>
    <name evidence="17 19" type="primary">glmU</name>
    <name evidence="19" type="ORF">CQA57_00790</name>
</gene>
<keyword evidence="4 17" id="KW-0808">Transferase</keyword>
<feature type="binding site" evidence="17">
    <location>
        <position position="360"/>
    </location>
    <ligand>
        <name>acetyl-CoA</name>
        <dbReference type="ChEBI" id="CHEBI:57288"/>
    </ligand>
</feature>
<dbReference type="GO" id="GO:0005737">
    <property type="term" value="C:cytoplasm"/>
    <property type="evidence" value="ECO:0007669"/>
    <property type="project" value="UniProtKB-SubCell"/>
</dbReference>
<dbReference type="InterPro" id="IPR038009">
    <property type="entry name" value="GlmU_C_LbH"/>
</dbReference>
<evidence type="ECO:0000256" key="11">
    <source>
        <dbReference type="ARBA" id="ARBA00023268"/>
    </source>
</evidence>
<feature type="region of interest" description="N-acetyltransferase" evidence="17">
    <location>
        <begin position="252"/>
        <end position="436"/>
    </location>
</feature>
<dbReference type="CDD" id="cd02540">
    <property type="entry name" value="GT2_GlmU_N_bac"/>
    <property type="match status" value="1"/>
</dbReference>
<keyword evidence="13 17" id="KW-0961">Cell wall biogenesis/degradation</keyword>
<evidence type="ECO:0000256" key="13">
    <source>
        <dbReference type="ARBA" id="ARBA00023316"/>
    </source>
</evidence>
<dbReference type="PANTHER" id="PTHR43584">
    <property type="entry name" value="NUCLEOTIDYL TRANSFERASE"/>
    <property type="match status" value="1"/>
</dbReference>
<dbReference type="Gene3D" id="3.90.550.10">
    <property type="entry name" value="Spore Coat Polysaccharide Biosynthesis Protein SpsA, Chain A"/>
    <property type="match status" value="1"/>
</dbReference>
<reference evidence="19 20" key="1">
    <citation type="submission" date="2018-04" db="EMBL/GenBank/DDBJ databases">
        <title>Novel Campyloabacter and Helicobacter Species and Strains.</title>
        <authorList>
            <person name="Mannion A.J."/>
            <person name="Shen Z."/>
            <person name="Fox J.G."/>
        </authorList>
    </citation>
    <scope>NUCLEOTIDE SEQUENCE [LARGE SCALE GENOMIC DNA]</scope>
    <source>
        <strain evidence="19 20">MIT 04-9362</strain>
    </source>
</reference>
<feature type="binding site" evidence="17">
    <location>
        <position position="420"/>
    </location>
    <ligand>
        <name>acetyl-CoA</name>
        <dbReference type="ChEBI" id="CHEBI:57288"/>
    </ligand>
</feature>
<feature type="binding site" evidence="17">
    <location>
        <begin position="366"/>
        <end position="367"/>
    </location>
    <ligand>
        <name>acetyl-CoA</name>
        <dbReference type="ChEBI" id="CHEBI:57288"/>
    </ligand>
</feature>
<dbReference type="CDD" id="cd03353">
    <property type="entry name" value="LbH_GlmU_C"/>
    <property type="match status" value="1"/>
</dbReference>
<keyword evidence="7 17" id="KW-0677">Repeat</keyword>
<evidence type="ECO:0000259" key="18">
    <source>
        <dbReference type="Pfam" id="PF12804"/>
    </source>
</evidence>
<feature type="region of interest" description="Pyrophosphorylase" evidence="17">
    <location>
        <begin position="1"/>
        <end position="230"/>
    </location>
</feature>
<evidence type="ECO:0000256" key="9">
    <source>
        <dbReference type="ARBA" id="ARBA00022960"/>
    </source>
</evidence>
<evidence type="ECO:0000256" key="8">
    <source>
        <dbReference type="ARBA" id="ARBA00022842"/>
    </source>
</evidence>
<dbReference type="GO" id="GO:0008360">
    <property type="term" value="P:regulation of cell shape"/>
    <property type="evidence" value="ECO:0007669"/>
    <property type="project" value="UniProtKB-KW"/>
</dbReference>
<dbReference type="InterPro" id="IPR050065">
    <property type="entry name" value="GlmU-like"/>
</dbReference>
<comment type="caution">
    <text evidence="19">The sequence shown here is derived from an EMBL/GenBank/DDBJ whole genome shotgun (WGS) entry which is preliminary data.</text>
</comment>
<dbReference type="GO" id="GO:0019134">
    <property type="term" value="F:glucosamine-1-phosphate N-acetyltransferase activity"/>
    <property type="evidence" value="ECO:0007669"/>
    <property type="project" value="UniProtKB-UniRule"/>
</dbReference>
<comment type="similarity">
    <text evidence="2 17">In the N-terminal section; belongs to the N-acetylglucosamine-1-phosphate uridyltransferase family.</text>
</comment>
<dbReference type="GO" id="GO:0003977">
    <property type="term" value="F:UDP-N-acetylglucosamine diphosphorylase activity"/>
    <property type="evidence" value="ECO:0007669"/>
    <property type="project" value="UniProtKB-UniRule"/>
</dbReference>
<dbReference type="GO" id="GO:0009245">
    <property type="term" value="P:lipid A biosynthetic process"/>
    <property type="evidence" value="ECO:0007669"/>
    <property type="project" value="UniProtKB-UniRule"/>
</dbReference>
<dbReference type="InterPro" id="IPR025877">
    <property type="entry name" value="MobA-like_NTP_Trfase"/>
</dbReference>
<feature type="binding site" evidence="17">
    <location>
        <position position="156"/>
    </location>
    <ligand>
        <name>UDP-N-acetyl-alpha-D-glucosamine</name>
        <dbReference type="ChEBI" id="CHEBI:57705"/>
    </ligand>
</feature>
<proteinExistence type="inferred from homology"/>
<feature type="binding site" evidence="17">
    <location>
        <position position="109"/>
    </location>
    <ligand>
        <name>Mg(2+)</name>
        <dbReference type="ChEBI" id="CHEBI:18420"/>
    </ligand>
</feature>
<comment type="pathway">
    <text evidence="17">Bacterial outer membrane biogenesis; LPS lipid A biosynthesis.</text>
</comment>
<feature type="binding site" evidence="17">
    <location>
        <position position="228"/>
    </location>
    <ligand>
        <name>UDP-N-acetyl-alpha-D-glucosamine</name>
        <dbReference type="ChEBI" id="CHEBI:57705"/>
    </ligand>
</feature>
<dbReference type="SUPFAM" id="SSF53448">
    <property type="entry name" value="Nucleotide-diphospho-sugar transferases"/>
    <property type="match status" value="1"/>
</dbReference>
<keyword evidence="3 17" id="KW-0963">Cytoplasm</keyword>
<dbReference type="Pfam" id="PF12804">
    <property type="entry name" value="NTP_transf_3"/>
    <property type="match status" value="1"/>
</dbReference>
<dbReference type="InterPro" id="IPR005882">
    <property type="entry name" value="Bifunctional_GlmU"/>
</dbReference>
<comment type="pathway">
    <text evidence="17">Nucleotide-sugar biosynthesis; UDP-N-acetyl-alpha-D-glucosamine biosynthesis; N-acetyl-alpha-D-glucosamine 1-phosphate from alpha-D-glucosamine 6-phosphate (route II): step 2/2.</text>
</comment>
<evidence type="ECO:0000256" key="10">
    <source>
        <dbReference type="ARBA" id="ARBA00022984"/>
    </source>
</evidence>
<comment type="subcellular location">
    <subcellularLocation>
        <location evidence="17">Cytoplasm</location>
    </subcellularLocation>
</comment>
<feature type="domain" description="MobA-like NTP transferase" evidence="18">
    <location>
        <begin position="5"/>
        <end position="129"/>
    </location>
</feature>
<feature type="binding site" evidence="17">
    <location>
        <position position="332"/>
    </location>
    <ligand>
        <name>UDP-N-acetyl-alpha-D-glucosamine</name>
        <dbReference type="ChEBI" id="CHEBI:57705"/>
    </ligand>
</feature>
<dbReference type="NCBIfam" id="TIGR01173">
    <property type="entry name" value="glmU"/>
    <property type="match status" value="1"/>
</dbReference>